<dbReference type="AlphaFoldDB" id="A0A0C3DTX5"/>
<keyword evidence="4" id="KW-1185">Reference proteome</keyword>
<dbReference type="OrthoDB" id="2679643at2759"/>
<dbReference type="EMBL" id="KN822074">
    <property type="protein sequence ID" value="KIM59416.1"/>
    <property type="molecule type" value="Genomic_DNA"/>
</dbReference>
<keyword evidence="1" id="KW-1133">Transmembrane helix</keyword>
<dbReference type="Proteomes" id="UP000053989">
    <property type="component" value="Unassembled WGS sequence"/>
</dbReference>
<keyword evidence="1" id="KW-0472">Membrane</keyword>
<evidence type="ECO:0000256" key="1">
    <source>
        <dbReference type="SAM" id="Phobius"/>
    </source>
</evidence>
<dbReference type="InterPro" id="IPR045340">
    <property type="entry name" value="DUF6533"/>
</dbReference>
<feature type="transmembrane region" description="Helical" evidence="1">
    <location>
        <begin position="232"/>
        <end position="253"/>
    </location>
</feature>
<evidence type="ECO:0000259" key="2">
    <source>
        <dbReference type="Pfam" id="PF20151"/>
    </source>
</evidence>
<reference evidence="3 4" key="1">
    <citation type="submission" date="2014-04" db="EMBL/GenBank/DDBJ databases">
        <authorList>
            <consortium name="DOE Joint Genome Institute"/>
            <person name="Kuo A."/>
            <person name="Kohler A."/>
            <person name="Nagy L.G."/>
            <person name="Floudas D."/>
            <person name="Copeland A."/>
            <person name="Barry K.W."/>
            <person name="Cichocki N."/>
            <person name="Veneault-Fourrey C."/>
            <person name="LaButti K."/>
            <person name="Lindquist E.A."/>
            <person name="Lipzen A."/>
            <person name="Lundell T."/>
            <person name="Morin E."/>
            <person name="Murat C."/>
            <person name="Sun H."/>
            <person name="Tunlid A."/>
            <person name="Henrissat B."/>
            <person name="Grigoriev I.V."/>
            <person name="Hibbett D.S."/>
            <person name="Martin F."/>
            <person name="Nordberg H.P."/>
            <person name="Cantor M.N."/>
            <person name="Hua S.X."/>
        </authorList>
    </citation>
    <scope>NUCLEOTIDE SEQUENCE [LARGE SCALE GENOMIC DNA]</scope>
    <source>
        <strain evidence="3 4">Foug A</strain>
    </source>
</reference>
<sequence length="299" mass="32996">MSVSVDRGPTELGVPKELVQQRYSQLMNASITLLAYDHATSLGDEIEYFWKGPWNLSRCLYLGIRCLALVYVIIQLWVDFDSPAFASAMIATSLTMILLGLLCQAALTIRVWYLFPKYPLIRTSVVSAYVSCTIATCVVIGLSEKYIYADTHSTTVNQDGASVIAAIYIPFLVLDIFLFVLKVYMLATSPAYMKRDTFVSRFMKEGMVMFAVNIGALVFSVVDLTMTPVSNLPTYTVALSGSVAVTTSVLSVCRPMLSLHSLAATHGVSPCWLFSRAELSRVDWTEGTKDGEILVEVEL</sequence>
<dbReference type="Pfam" id="PF20151">
    <property type="entry name" value="DUF6533"/>
    <property type="match status" value="1"/>
</dbReference>
<feature type="domain" description="DUF6533" evidence="2">
    <location>
        <begin position="27"/>
        <end position="70"/>
    </location>
</feature>
<feature type="transmembrane region" description="Helical" evidence="1">
    <location>
        <begin position="163"/>
        <end position="185"/>
    </location>
</feature>
<evidence type="ECO:0000313" key="3">
    <source>
        <dbReference type="EMBL" id="KIM59416.1"/>
    </source>
</evidence>
<organism evidence="3 4">
    <name type="scientific">Scleroderma citrinum Foug A</name>
    <dbReference type="NCBI Taxonomy" id="1036808"/>
    <lineage>
        <taxon>Eukaryota</taxon>
        <taxon>Fungi</taxon>
        <taxon>Dikarya</taxon>
        <taxon>Basidiomycota</taxon>
        <taxon>Agaricomycotina</taxon>
        <taxon>Agaricomycetes</taxon>
        <taxon>Agaricomycetidae</taxon>
        <taxon>Boletales</taxon>
        <taxon>Sclerodermatineae</taxon>
        <taxon>Sclerodermataceae</taxon>
        <taxon>Scleroderma</taxon>
    </lineage>
</organism>
<protein>
    <recommendedName>
        <fullName evidence="2">DUF6533 domain-containing protein</fullName>
    </recommendedName>
</protein>
<proteinExistence type="predicted"/>
<feature type="transmembrane region" description="Helical" evidence="1">
    <location>
        <begin position="59"/>
        <end position="78"/>
    </location>
</feature>
<dbReference type="HOGENOM" id="CLU_035509_13_0_1"/>
<accession>A0A0C3DTX5</accession>
<feature type="transmembrane region" description="Helical" evidence="1">
    <location>
        <begin position="206"/>
        <end position="226"/>
    </location>
</feature>
<gene>
    <name evidence="3" type="ORF">SCLCIDRAFT_1217763</name>
</gene>
<evidence type="ECO:0000313" key="4">
    <source>
        <dbReference type="Proteomes" id="UP000053989"/>
    </source>
</evidence>
<reference evidence="4" key="2">
    <citation type="submission" date="2015-01" db="EMBL/GenBank/DDBJ databases">
        <title>Evolutionary Origins and Diversification of the Mycorrhizal Mutualists.</title>
        <authorList>
            <consortium name="DOE Joint Genome Institute"/>
            <consortium name="Mycorrhizal Genomics Consortium"/>
            <person name="Kohler A."/>
            <person name="Kuo A."/>
            <person name="Nagy L.G."/>
            <person name="Floudas D."/>
            <person name="Copeland A."/>
            <person name="Barry K.W."/>
            <person name="Cichocki N."/>
            <person name="Veneault-Fourrey C."/>
            <person name="LaButti K."/>
            <person name="Lindquist E.A."/>
            <person name="Lipzen A."/>
            <person name="Lundell T."/>
            <person name="Morin E."/>
            <person name="Murat C."/>
            <person name="Riley R."/>
            <person name="Ohm R."/>
            <person name="Sun H."/>
            <person name="Tunlid A."/>
            <person name="Henrissat B."/>
            <person name="Grigoriev I.V."/>
            <person name="Hibbett D.S."/>
            <person name="Martin F."/>
        </authorList>
    </citation>
    <scope>NUCLEOTIDE SEQUENCE [LARGE SCALE GENOMIC DNA]</scope>
    <source>
        <strain evidence="4">Foug A</strain>
    </source>
</reference>
<feature type="transmembrane region" description="Helical" evidence="1">
    <location>
        <begin position="125"/>
        <end position="143"/>
    </location>
</feature>
<name>A0A0C3DTX5_9AGAM</name>
<dbReference type="InParanoid" id="A0A0C3DTX5"/>
<feature type="transmembrane region" description="Helical" evidence="1">
    <location>
        <begin position="84"/>
        <end position="113"/>
    </location>
</feature>
<keyword evidence="1" id="KW-0812">Transmembrane</keyword>